<comment type="similarity">
    <text evidence="1 7">Belongs to the peptidase M3 family.</text>
</comment>
<dbReference type="EMBL" id="JAINVV010000004">
    <property type="protein sequence ID" value="MBY8822613.1"/>
    <property type="molecule type" value="Genomic_DNA"/>
</dbReference>
<dbReference type="SUPFAM" id="SSF55486">
    <property type="entry name" value="Metalloproteases ('zincins'), catalytic domain"/>
    <property type="match status" value="1"/>
</dbReference>
<evidence type="ECO:0000256" key="2">
    <source>
        <dbReference type="ARBA" id="ARBA00022670"/>
    </source>
</evidence>
<organism evidence="9 10">
    <name type="scientific">Sphingomonas colocasiae</name>
    <dbReference type="NCBI Taxonomy" id="1848973"/>
    <lineage>
        <taxon>Bacteria</taxon>
        <taxon>Pseudomonadati</taxon>
        <taxon>Pseudomonadota</taxon>
        <taxon>Alphaproteobacteria</taxon>
        <taxon>Sphingomonadales</taxon>
        <taxon>Sphingomonadaceae</taxon>
        <taxon>Sphingomonas</taxon>
    </lineage>
</organism>
<evidence type="ECO:0000256" key="7">
    <source>
        <dbReference type="RuleBase" id="RU003435"/>
    </source>
</evidence>
<dbReference type="Proteomes" id="UP000706039">
    <property type="component" value="Unassembled WGS sequence"/>
</dbReference>
<dbReference type="CDD" id="cd06456">
    <property type="entry name" value="M3A_DCP"/>
    <property type="match status" value="1"/>
</dbReference>
<dbReference type="InterPro" id="IPR034005">
    <property type="entry name" value="M3A_DCP"/>
</dbReference>
<evidence type="ECO:0000256" key="4">
    <source>
        <dbReference type="ARBA" id="ARBA00022801"/>
    </source>
</evidence>
<proteinExistence type="inferred from homology"/>
<dbReference type="RefSeq" id="WP_222989681.1">
    <property type="nucleotide sequence ID" value="NZ_JAINVV010000004.1"/>
</dbReference>
<dbReference type="InterPro" id="IPR001567">
    <property type="entry name" value="Pept_M3A_M3B_dom"/>
</dbReference>
<evidence type="ECO:0000313" key="9">
    <source>
        <dbReference type="EMBL" id="MBY8822613.1"/>
    </source>
</evidence>
<name>A0ABS7PMX2_9SPHN</name>
<dbReference type="Pfam" id="PF01432">
    <property type="entry name" value="Peptidase_M3"/>
    <property type="match status" value="1"/>
</dbReference>
<reference evidence="9 10" key="1">
    <citation type="submission" date="2021-08" db="EMBL/GenBank/DDBJ databases">
        <authorList>
            <person name="Tuo L."/>
        </authorList>
    </citation>
    <scope>NUCLEOTIDE SEQUENCE [LARGE SCALE GENOMIC DNA]</scope>
    <source>
        <strain evidence="9 10">JCM 31229</strain>
    </source>
</reference>
<evidence type="ECO:0000313" key="10">
    <source>
        <dbReference type="Proteomes" id="UP000706039"/>
    </source>
</evidence>
<dbReference type="PANTHER" id="PTHR43660">
    <property type="entry name" value="DIPEPTIDYL CARBOXYPEPTIDASE"/>
    <property type="match status" value="1"/>
</dbReference>
<dbReference type="InterPro" id="IPR024079">
    <property type="entry name" value="MetalloPept_cat_dom_sf"/>
</dbReference>
<evidence type="ECO:0000256" key="6">
    <source>
        <dbReference type="ARBA" id="ARBA00023049"/>
    </source>
</evidence>
<keyword evidence="10" id="KW-1185">Reference proteome</keyword>
<protein>
    <submittedName>
        <fullName evidence="9">M3 family metallopeptidase</fullName>
    </submittedName>
</protein>
<keyword evidence="3 7" id="KW-0479">Metal-binding</keyword>
<feature type="domain" description="Peptidase M3A/M3B catalytic" evidence="8">
    <location>
        <begin position="217"/>
        <end position="662"/>
    </location>
</feature>
<dbReference type="PANTHER" id="PTHR43660:SF1">
    <property type="entry name" value="DIPEPTIDYL CARBOXYPEPTIDASE"/>
    <property type="match status" value="1"/>
</dbReference>
<evidence type="ECO:0000256" key="5">
    <source>
        <dbReference type="ARBA" id="ARBA00022833"/>
    </source>
</evidence>
<evidence type="ECO:0000259" key="8">
    <source>
        <dbReference type="Pfam" id="PF01432"/>
    </source>
</evidence>
<keyword evidence="5 7" id="KW-0862">Zinc</keyword>
<dbReference type="Gene3D" id="1.10.1370.40">
    <property type="match status" value="1"/>
</dbReference>
<keyword evidence="6 7" id="KW-0482">Metalloprotease</keyword>
<gene>
    <name evidence="9" type="ORF">K7G82_09935</name>
</gene>
<sequence length="668" mass="72949">MSEAMLADWNGPLGGLPPLDAIAPDRFVQVFQSAIDDCEREIDGIADNPEPPDHANTLAALGQCGRALRRLRALFNVAADTMADAQVSAAAPTVLAMLAAHDDRIGQHVGLHDRLAMLAGQDAQPANDIVQARRRARLLERTLQDFHMSGASLGATEKARLIAIGEEMATCHAGFRRILVEDEGDLLPLAPSERAGLPAGLADRPLPCTRATIEPILTQHPDRAVRERAWRLFAARGDRAPDRCTLPLAATLLRLRAERARLLGFASHADLTTSNRMAARPETALALLDRLWPAARDKADRELDALAALARQDGIDRLAPWDVAFYRERDRQHRLGAGESALSRYLTLDGLRDGLFWLAERLFGLRFTVLPDAPAHHPDVSAYRVERAGAPIGALYLDPFARTGKTGGAWVQPLRQPERGHDLPIAMIVHNIARPQEGAPAHLRLWDAVTLFHEFGHALHLLLGDVEDHRQSAFHVPWDFVELPSTMFENWLTQPDMLAAFARDPATGRAMPDELAETLGLAVAKSGIETAEYLAAAIIDLRLHMRADPPADLRAFEDEARAALGMPDALRPLHPLAAFRHLFAGGEPTYSAGYYVYIWAELMSADVVAAFAEAPGALLDRPTAERLEHCLLSVGDADPPDAAFRAFRGRDPSPDALLRARGLPVQSA</sequence>
<dbReference type="Gene3D" id="3.40.390.10">
    <property type="entry name" value="Collagenase (Catalytic Domain)"/>
    <property type="match status" value="1"/>
</dbReference>
<evidence type="ECO:0000256" key="3">
    <source>
        <dbReference type="ARBA" id="ARBA00022723"/>
    </source>
</evidence>
<keyword evidence="2 7" id="KW-0645">Protease</keyword>
<comment type="cofactor">
    <cofactor evidence="7">
        <name>Zn(2+)</name>
        <dbReference type="ChEBI" id="CHEBI:29105"/>
    </cofactor>
    <text evidence="7">Binds 1 zinc ion.</text>
</comment>
<dbReference type="InterPro" id="IPR045090">
    <property type="entry name" value="Pept_M3A_M3B"/>
</dbReference>
<comment type="caution">
    <text evidence="9">The sequence shown here is derived from an EMBL/GenBank/DDBJ whole genome shotgun (WGS) entry which is preliminary data.</text>
</comment>
<accession>A0ABS7PMX2</accession>
<evidence type="ECO:0000256" key="1">
    <source>
        <dbReference type="ARBA" id="ARBA00006040"/>
    </source>
</evidence>
<keyword evidence="4 7" id="KW-0378">Hydrolase</keyword>
<dbReference type="InterPro" id="IPR024077">
    <property type="entry name" value="Neurolysin/TOP_dom2"/>
</dbReference>
<dbReference type="Gene3D" id="1.10.1370.10">
    <property type="entry name" value="Neurolysin, domain 3"/>
    <property type="match status" value="1"/>
</dbReference>